<name>A0AA39QHR5_9AGAR</name>
<comment type="caution">
    <text evidence="1">The sequence shown here is derived from an EMBL/GenBank/DDBJ whole genome shotgun (WGS) entry which is preliminary data.</text>
</comment>
<organism evidence="1 2">
    <name type="scientific">Armillaria luteobubalina</name>
    <dbReference type="NCBI Taxonomy" id="153913"/>
    <lineage>
        <taxon>Eukaryota</taxon>
        <taxon>Fungi</taxon>
        <taxon>Dikarya</taxon>
        <taxon>Basidiomycota</taxon>
        <taxon>Agaricomycotina</taxon>
        <taxon>Agaricomycetes</taxon>
        <taxon>Agaricomycetidae</taxon>
        <taxon>Agaricales</taxon>
        <taxon>Marasmiineae</taxon>
        <taxon>Physalacriaceae</taxon>
        <taxon>Armillaria</taxon>
    </lineage>
</organism>
<proteinExistence type="predicted"/>
<keyword evidence="2" id="KW-1185">Reference proteome</keyword>
<sequence>MHQNFSQPKTIIKSLTKRLLDQALHKNNNFLALVDRSPCAYAERLYVSFMETVTRTIPRGDDDELCQELMKISELIKDITAFEDRILNAAGMGNDLGEVQQIWERMQEVERWLEDILCGTLEGMDILTKAYQDKTLLYQQHIKISTPITTLTIVFAVMSTGGSMGRMREVGSAIDIEDQWSDGVPMETQIRLINDINGLESNTYQPWKIPTCGLATTKGWGNGEPIGLTHQSRMSGTECSKSVKVLVYITEKMAPAGWCTPKQSAWFTSQLVKFHQTRLKNNVGTFLAAVVKKFMQHWPLPECTETIAGNSPEDIERRAVQNLHYQKQKEVRLFH</sequence>
<reference evidence="1" key="1">
    <citation type="submission" date="2023-06" db="EMBL/GenBank/DDBJ databases">
        <authorList>
            <consortium name="Lawrence Berkeley National Laboratory"/>
            <person name="Ahrendt S."/>
            <person name="Sahu N."/>
            <person name="Indic B."/>
            <person name="Wong-Bajracharya J."/>
            <person name="Merenyi Z."/>
            <person name="Ke H.-M."/>
            <person name="Monk M."/>
            <person name="Kocsube S."/>
            <person name="Drula E."/>
            <person name="Lipzen A."/>
            <person name="Balint B."/>
            <person name="Henrissat B."/>
            <person name="Andreopoulos B."/>
            <person name="Martin F.M."/>
            <person name="Harder C.B."/>
            <person name="Rigling D."/>
            <person name="Ford K.L."/>
            <person name="Foster G.D."/>
            <person name="Pangilinan J."/>
            <person name="Papanicolaou A."/>
            <person name="Barry K."/>
            <person name="LaButti K."/>
            <person name="Viragh M."/>
            <person name="Koriabine M."/>
            <person name="Yan M."/>
            <person name="Riley R."/>
            <person name="Champramary S."/>
            <person name="Plett K.L."/>
            <person name="Tsai I.J."/>
            <person name="Slot J."/>
            <person name="Sipos G."/>
            <person name="Plett J."/>
            <person name="Nagy L.G."/>
            <person name="Grigoriev I.V."/>
        </authorList>
    </citation>
    <scope>NUCLEOTIDE SEQUENCE</scope>
    <source>
        <strain evidence="1">HWK02</strain>
    </source>
</reference>
<accession>A0AA39QHR5</accession>
<protein>
    <submittedName>
        <fullName evidence="1">Uncharacterized protein</fullName>
    </submittedName>
</protein>
<evidence type="ECO:0000313" key="2">
    <source>
        <dbReference type="Proteomes" id="UP001175228"/>
    </source>
</evidence>
<dbReference type="EMBL" id="JAUEPU010000005">
    <property type="protein sequence ID" value="KAK0502086.1"/>
    <property type="molecule type" value="Genomic_DNA"/>
</dbReference>
<gene>
    <name evidence="1" type="ORF">EDD18DRAFT_1100580</name>
</gene>
<dbReference type="Proteomes" id="UP001175228">
    <property type="component" value="Unassembled WGS sequence"/>
</dbReference>
<dbReference type="AlphaFoldDB" id="A0AA39QHR5"/>
<evidence type="ECO:0000313" key="1">
    <source>
        <dbReference type="EMBL" id="KAK0502086.1"/>
    </source>
</evidence>